<organism evidence="1 2">
    <name type="scientific">Sphagnum jensenii</name>
    <dbReference type="NCBI Taxonomy" id="128206"/>
    <lineage>
        <taxon>Eukaryota</taxon>
        <taxon>Viridiplantae</taxon>
        <taxon>Streptophyta</taxon>
        <taxon>Embryophyta</taxon>
        <taxon>Bryophyta</taxon>
        <taxon>Sphagnophytina</taxon>
        <taxon>Sphagnopsida</taxon>
        <taxon>Sphagnales</taxon>
        <taxon>Sphagnaceae</taxon>
        <taxon>Sphagnum</taxon>
    </lineage>
</organism>
<accession>A0ABP0WAS5</accession>
<keyword evidence="2" id="KW-1185">Reference proteome</keyword>
<evidence type="ECO:0000313" key="2">
    <source>
        <dbReference type="Proteomes" id="UP001497444"/>
    </source>
</evidence>
<reference evidence="1" key="1">
    <citation type="submission" date="2024-02" db="EMBL/GenBank/DDBJ databases">
        <authorList>
            <consortium name="ELIXIR-Norway"/>
            <consortium name="Elixir Norway"/>
        </authorList>
    </citation>
    <scope>NUCLEOTIDE SEQUENCE</scope>
</reference>
<evidence type="ECO:0000313" key="1">
    <source>
        <dbReference type="EMBL" id="CAK9263931.1"/>
    </source>
</evidence>
<gene>
    <name evidence="1" type="ORF">CSSPJE1EN1_LOCUS9409</name>
</gene>
<dbReference type="EMBL" id="OZ020111">
    <property type="protein sequence ID" value="CAK9263931.1"/>
    <property type="molecule type" value="Genomic_DNA"/>
</dbReference>
<dbReference type="Proteomes" id="UP001497444">
    <property type="component" value="Chromosome 16"/>
</dbReference>
<name>A0ABP0WAS5_9BRYO</name>
<proteinExistence type="predicted"/>
<protein>
    <submittedName>
        <fullName evidence="1">Uncharacterized protein</fullName>
    </submittedName>
</protein>
<sequence length="108" mass="11974">MALGVYTGFRVTSQCFQYFPCPQSPEVLKALEANIIPTYSWVAVGETMIAQIGWQSRHRVTCYLSMLSTLPVPSKTFSVESRAQDVLKAVQVSITPIHIHRFAVAVGD</sequence>